<name>A0ABT4M878_9NOCA</name>
<dbReference type="InterPro" id="IPR011006">
    <property type="entry name" value="CheY-like_superfamily"/>
</dbReference>
<dbReference type="SUPFAM" id="SSF46894">
    <property type="entry name" value="C-terminal effector domain of the bipartite response regulators"/>
    <property type="match status" value="1"/>
</dbReference>
<dbReference type="Gene3D" id="3.40.50.2300">
    <property type="match status" value="1"/>
</dbReference>
<organism evidence="6 7">
    <name type="scientific">Rhodococcus ruber</name>
    <dbReference type="NCBI Taxonomy" id="1830"/>
    <lineage>
        <taxon>Bacteria</taxon>
        <taxon>Bacillati</taxon>
        <taxon>Actinomycetota</taxon>
        <taxon>Actinomycetes</taxon>
        <taxon>Mycobacteriales</taxon>
        <taxon>Nocardiaceae</taxon>
        <taxon>Rhodococcus</taxon>
    </lineage>
</organism>
<dbReference type="InterPro" id="IPR000792">
    <property type="entry name" value="Tscrpt_reg_LuxR_C"/>
</dbReference>
<evidence type="ECO:0000256" key="2">
    <source>
        <dbReference type="ARBA" id="ARBA00023125"/>
    </source>
</evidence>
<dbReference type="PANTHER" id="PTHR43214:SF42">
    <property type="entry name" value="TRANSCRIPTIONAL REGULATORY PROTEIN DESR"/>
    <property type="match status" value="1"/>
</dbReference>
<dbReference type="PROSITE" id="PS50110">
    <property type="entry name" value="RESPONSE_REGULATORY"/>
    <property type="match status" value="1"/>
</dbReference>
<dbReference type="InterPro" id="IPR039420">
    <property type="entry name" value="WalR-like"/>
</dbReference>
<sequence>MAIRLLLAEDVALLAEAFEVLLSTDPDIEVVGRVARGDEVRAAATELTPDIILMDIDMPGMTGIEATADLRGAGVAIPVLLLTALPGSGHVHDALAAGANGYLLKSTDALHLLDGIKAVVSKHTVIDPALAAEALRAGPNPLRDRELDVLRLVDAGLSTKSIAERLFLSPGTVRNYLSSAITKLGSTSRLEAIRTARENGWL</sequence>
<accession>A0ABT4M878</accession>
<dbReference type="Pfam" id="PF00196">
    <property type="entry name" value="GerE"/>
    <property type="match status" value="1"/>
</dbReference>
<feature type="modified residue" description="4-aspartylphosphate" evidence="3">
    <location>
        <position position="55"/>
    </location>
</feature>
<proteinExistence type="predicted"/>
<dbReference type="SUPFAM" id="SSF52172">
    <property type="entry name" value="CheY-like"/>
    <property type="match status" value="1"/>
</dbReference>
<dbReference type="SMART" id="SM00421">
    <property type="entry name" value="HTH_LUXR"/>
    <property type="match status" value="1"/>
</dbReference>
<gene>
    <name evidence="6" type="ORF">O4220_01445</name>
</gene>
<evidence type="ECO:0000259" key="5">
    <source>
        <dbReference type="PROSITE" id="PS50110"/>
    </source>
</evidence>
<evidence type="ECO:0000313" key="6">
    <source>
        <dbReference type="EMBL" id="MCZ4517162.1"/>
    </source>
</evidence>
<evidence type="ECO:0000256" key="3">
    <source>
        <dbReference type="PROSITE-ProRule" id="PRU00169"/>
    </source>
</evidence>
<dbReference type="SMART" id="SM00448">
    <property type="entry name" value="REC"/>
    <property type="match status" value="1"/>
</dbReference>
<dbReference type="EMBL" id="JAPWIJ010000001">
    <property type="protein sequence ID" value="MCZ4517162.1"/>
    <property type="molecule type" value="Genomic_DNA"/>
</dbReference>
<dbReference type="PRINTS" id="PR00038">
    <property type="entry name" value="HTHLUXR"/>
</dbReference>
<comment type="caution">
    <text evidence="6">The sequence shown here is derived from an EMBL/GenBank/DDBJ whole genome shotgun (WGS) entry which is preliminary data.</text>
</comment>
<dbReference type="InterPro" id="IPR001789">
    <property type="entry name" value="Sig_transdc_resp-reg_receiver"/>
</dbReference>
<dbReference type="InterPro" id="IPR016032">
    <property type="entry name" value="Sig_transdc_resp-reg_C-effctor"/>
</dbReference>
<feature type="domain" description="Response regulatory" evidence="5">
    <location>
        <begin position="4"/>
        <end position="120"/>
    </location>
</feature>
<dbReference type="PROSITE" id="PS50043">
    <property type="entry name" value="HTH_LUXR_2"/>
    <property type="match status" value="1"/>
</dbReference>
<dbReference type="CDD" id="cd17535">
    <property type="entry name" value="REC_NarL-like"/>
    <property type="match status" value="1"/>
</dbReference>
<keyword evidence="1 3" id="KW-0597">Phosphoprotein</keyword>
<evidence type="ECO:0000313" key="7">
    <source>
        <dbReference type="Proteomes" id="UP001081071"/>
    </source>
</evidence>
<dbReference type="Proteomes" id="UP001081071">
    <property type="component" value="Unassembled WGS sequence"/>
</dbReference>
<keyword evidence="7" id="KW-1185">Reference proteome</keyword>
<dbReference type="PROSITE" id="PS00622">
    <property type="entry name" value="HTH_LUXR_1"/>
    <property type="match status" value="1"/>
</dbReference>
<evidence type="ECO:0000259" key="4">
    <source>
        <dbReference type="PROSITE" id="PS50043"/>
    </source>
</evidence>
<dbReference type="CDD" id="cd06170">
    <property type="entry name" value="LuxR_C_like"/>
    <property type="match status" value="1"/>
</dbReference>
<evidence type="ECO:0000256" key="1">
    <source>
        <dbReference type="ARBA" id="ARBA00022553"/>
    </source>
</evidence>
<feature type="domain" description="HTH luxR-type" evidence="4">
    <location>
        <begin position="135"/>
        <end position="200"/>
    </location>
</feature>
<dbReference type="InterPro" id="IPR058245">
    <property type="entry name" value="NreC/VraR/RcsB-like_REC"/>
</dbReference>
<dbReference type="PANTHER" id="PTHR43214">
    <property type="entry name" value="TWO-COMPONENT RESPONSE REGULATOR"/>
    <property type="match status" value="1"/>
</dbReference>
<reference evidence="6" key="1">
    <citation type="submission" date="2022-12" db="EMBL/GenBank/DDBJ databases">
        <authorList>
            <person name="Krivoruchko A.V."/>
            <person name="Elkin A."/>
        </authorList>
    </citation>
    <scope>NUCLEOTIDE SEQUENCE</scope>
    <source>
        <strain evidence="6">IEGM 1391</strain>
    </source>
</reference>
<protein>
    <submittedName>
        <fullName evidence="6">Response regulator transcription factor</fullName>
    </submittedName>
</protein>
<dbReference type="RefSeq" id="WP_269601771.1">
    <property type="nucleotide sequence ID" value="NZ_JAPWIJ010000001.1"/>
</dbReference>
<keyword evidence="2" id="KW-0238">DNA-binding</keyword>
<dbReference type="Pfam" id="PF00072">
    <property type="entry name" value="Response_reg"/>
    <property type="match status" value="1"/>
</dbReference>